<dbReference type="EMBL" id="CP108482">
    <property type="protein sequence ID" value="WUS55250.1"/>
    <property type="molecule type" value="Genomic_DNA"/>
</dbReference>
<dbReference type="Proteomes" id="UP001432014">
    <property type="component" value="Chromosome"/>
</dbReference>
<keyword evidence="1" id="KW-1133">Transmembrane helix</keyword>
<organism evidence="2 3">
    <name type="scientific">Kitasatospora herbaricolor</name>
    <dbReference type="NCBI Taxonomy" id="68217"/>
    <lineage>
        <taxon>Bacteria</taxon>
        <taxon>Bacillati</taxon>
        <taxon>Actinomycetota</taxon>
        <taxon>Actinomycetes</taxon>
        <taxon>Kitasatosporales</taxon>
        <taxon>Streptomycetaceae</taxon>
        <taxon>Kitasatospora</taxon>
    </lineage>
</organism>
<feature type="transmembrane region" description="Helical" evidence="1">
    <location>
        <begin position="61"/>
        <end position="79"/>
    </location>
</feature>
<evidence type="ECO:0000313" key="2">
    <source>
        <dbReference type="EMBL" id="WUS55250.1"/>
    </source>
</evidence>
<keyword evidence="1" id="KW-0472">Membrane</keyword>
<proteinExistence type="predicted"/>
<evidence type="ECO:0000313" key="3">
    <source>
        <dbReference type="Proteomes" id="UP001432014"/>
    </source>
</evidence>
<reference evidence="2 3" key="1">
    <citation type="submission" date="2022-10" db="EMBL/GenBank/DDBJ databases">
        <title>The complete genomes of actinobacterial strains from the NBC collection.</title>
        <authorList>
            <person name="Joergensen T.S."/>
            <person name="Alvarez Arevalo M."/>
            <person name="Sterndorff E.B."/>
            <person name="Faurdal D."/>
            <person name="Vuksanovic O."/>
            <person name="Mourched A.-S."/>
            <person name="Charusanti P."/>
            <person name="Shaw S."/>
            <person name="Blin K."/>
            <person name="Weber T."/>
        </authorList>
    </citation>
    <scope>NUCLEOTIDE SEQUENCE [LARGE SCALE GENOMIC DNA]</scope>
    <source>
        <strain evidence="2 3">NBC_01247</strain>
    </source>
</reference>
<protein>
    <recommendedName>
        <fullName evidence="4">Integral membrane protein</fullName>
    </recommendedName>
</protein>
<dbReference type="RefSeq" id="WP_329500127.1">
    <property type="nucleotide sequence ID" value="NZ_CP108460.1"/>
</dbReference>
<evidence type="ECO:0008006" key="4">
    <source>
        <dbReference type="Google" id="ProtNLM"/>
    </source>
</evidence>
<keyword evidence="1" id="KW-0812">Transmembrane</keyword>
<gene>
    <name evidence="2" type="ORF">OG469_06810</name>
</gene>
<sequence>MDSKQATRTLRAAIFAALVVLLAALGQVLVTGRPLPVTVLALAGGAVFALALALAGRRRGFVRIAAVFLPLQLALSALFDLAQTTCGPGSGSGAHVFEPLVCRGGSVGAFIVGNSSLAGNGGLTGDGGLLGHGAASAGVPTAAGGVLLLLVHTLIALVAAFWLRRADAALTGLAESLRTLRDFLQRRATATVRGLFRLLTAPVPARPVVRLPLPPSSREHLPVEDVLTGPAVRRGPPVLAPAC</sequence>
<feature type="transmembrane region" description="Helical" evidence="1">
    <location>
        <begin position="142"/>
        <end position="163"/>
    </location>
</feature>
<name>A0ABZ1W329_9ACTN</name>
<evidence type="ECO:0000256" key="1">
    <source>
        <dbReference type="SAM" id="Phobius"/>
    </source>
</evidence>
<feature type="transmembrane region" description="Helical" evidence="1">
    <location>
        <begin position="36"/>
        <end position="54"/>
    </location>
</feature>
<accession>A0ABZ1W329</accession>
<keyword evidence="3" id="KW-1185">Reference proteome</keyword>